<dbReference type="SUPFAM" id="SSF48452">
    <property type="entry name" value="TPR-like"/>
    <property type="match status" value="1"/>
</dbReference>
<feature type="transmembrane region" description="Helical" evidence="1">
    <location>
        <begin position="7"/>
        <end position="25"/>
    </location>
</feature>
<dbReference type="RefSeq" id="WP_013537559.1">
    <property type="nucleotide sequence ID" value="NC_014926.1"/>
</dbReference>
<evidence type="ECO:0000313" key="3">
    <source>
        <dbReference type="Proteomes" id="UP000006362"/>
    </source>
</evidence>
<dbReference type="STRING" id="648996.Theam_0806"/>
<name>E8T6I9_THEA1</name>
<feature type="transmembrane region" description="Helical" evidence="1">
    <location>
        <begin position="31"/>
        <end position="49"/>
    </location>
</feature>
<dbReference type="Proteomes" id="UP000006362">
    <property type="component" value="Chromosome"/>
</dbReference>
<keyword evidence="1" id="KW-0472">Membrane</keyword>
<proteinExistence type="predicted"/>
<protein>
    <recommendedName>
        <fullName evidence="4">HEAT repeat domain-containing protein</fullName>
    </recommendedName>
</protein>
<dbReference type="HOGENOM" id="CLU_061179_1_0_0"/>
<evidence type="ECO:0008006" key="4">
    <source>
        <dbReference type="Google" id="ProtNLM"/>
    </source>
</evidence>
<dbReference type="EMBL" id="CP002444">
    <property type="protein sequence ID" value="ADU96773.1"/>
    <property type="molecule type" value="Genomic_DNA"/>
</dbReference>
<evidence type="ECO:0000313" key="2">
    <source>
        <dbReference type="EMBL" id="ADU96773.1"/>
    </source>
</evidence>
<keyword evidence="1" id="KW-1133">Transmembrane helix</keyword>
<dbReference type="eggNOG" id="COG0457">
    <property type="taxonomic scope" value="Bacteria"/>
</dbReference>
<reference evidence="2" key="1">
    <citation type="submission" date="2011-01" db="EMBL/GenBank/DDBJ databases">
        <title>Complete sequence of chromosome of Thermovibrio ammonificans HB-1.</title>
        <authorList>
            <consortium name="US DOE Joint Genome Institute"/>
            <person name="Lucas S."/>
            <person name="Copeland A."/>
            <person name="Lapidus A."/>
            <person name="Cheng J.-F."/>
            <person name="Goodwin L."/>
            <person name="Pitluck S."/>
            <person name="Davenport K."/>
            <person name="Detter J.C."/>
            <person name="Han C."/>
            <person name="Tapia R."/>
            <person name="Land M."/>
            <person name="Hauser L."/>
            <person name="Kyrpides N."/>
            <person name="Ivanova N."/>
            <person name="Ovchinnikova G."/>
            <person name="Vetriani C."/>
            <person name="Woyke T."/>
        </authorList>
    </citation>
    <scope>NUCLEOTIDE SEQUENCE [LARGE SCALE GENOMIC DNA]</scope>
    <source>
        <strain evidence="2">HB-1</strain>
    </source>
</reference>
<organism evidence="2 3">
    <name type="scientific">Thermovibrio ammonificans (strain DSM 15698 / JCM 12110 / HB-1)</name>
    <dbReference type="NCBI Taxonomy" id="648996"/>
    <lineage>
        <taxon>Bacteria</taxon>
        <taxon>Pseudomonadati</taxon>
        <taxon>Aquificota</taxon>
        <taxon>Aquificia</taxon>
        <taxon>Desulfurobacteriales</taxon>
        <taxon>Desulfurobacteriaceae</taxon>
        <taxon>Thermovibrio</taxon>
    </lineage>
</organism>
<accession>E8T6I9</accession>
<dbReference type="OrthoDB" id="11376at2"/>
<dbReference type="KEGG" id="tam:Theam_0806"/>
<feature type="transmembrane region" description="Helical" evidence="1">
    <location>
        <begin position="61"/>
        <end position="86"/>
    </location>
</feature>
<evidence type="ECO:0000256" key="1">
    <source>
        <dbReference type="SAM" id="Phobius"/>
    </source>
</evidence>
<sequence>MEFIVKAFVSLILLFAAFVVTLFLYSPLVFIGVHFVLSLVTSLIIFLFLPKRYSRRLVNFLGIFLSIFLLPVIGYLLYIPLFLIVLRFQREEEPLGLEKIPVEELTLEKVRVAPRRYGESVVRFLSQKPEALKEDALVLLEELGTPSAIEIAKKALLNGADEVRLAAFSIVSRLEGRLNERIARLKERFSVASSEVEKGKLAKEIAQSYWELLYYNLVDDELKKFVIEEALRWAQESVKRIKDPETFFLVGRLFLKYGKKEEAYPFLRKAYISGDPVTRKRAIPYLAEAEFEKGNVERVKELFSELPLSLHPDVVFMKNFWQGRKVV</sequence>
<keyword evidence="3" id="KW-1185">Reference proteome</keyword>
<dbReference type="AlphaFoldDB" id="E8T6I9"/>
<gene>
    <name evidence="2" type="ordered locus">Theam_0806</name>
</gene>
<keyword evidence="1" id="KW-0812">Transmembrane</keyword>
<dbReference type="InterPro" id="IPR011990">
    <property type="entry name" value="TPR-like_helical_dom_sf"/>
</dbReference>